<evidence type="ECO:0000313" key="13">
    <source>
        <dbReference type="Proteomes" id="UP001476807"/>
    </source>
</evidence>
<dbReference type="InterPro" id="IPR037682">
    <property type="entry name" value="TonB_C"/>
</dbReference>
<keyword evidence="9" id="KW-0472">Membrane</keyword>
<keyword evidence="4" id="KW-1003">Cell membrane</keyword>
<evidence type="ECO:0000256" key="2">
    <source>
        <dbReference type="ARBA" id="ARBA00006555"/>
    </source>
</evidence>
<dbReference type="PANTHER" id="PTHR33446">
    <property type="entry name" value="PROTEIN TONB-RELATED"/>
    <property type="match status" value="1"/>
</dbReference>
<keyword evidence="13" id="KW-1185">Reference proteome</keyword>
<dbReference type="RefSeq" id="WP_350411846.1">
    <property type="nucleotide sequence ID" value="NZ_JBEOKT010000005.1"/>
</dbReference>
<dbReference type="SUPFAM" id="SSF74653">
    <property type="entry name" value="TolA/TonB C-terminal domain"/>
    <property type="match status" value="1"/>
</dbReference>
<evidence type="ECO:0000256" key="3">
    <source>
        <dbReference type="ARBA" id="ARBA00022448"/>
    </source>
</evidence>
<dbReference type="Pfam" id="PF03544">
    <property type="entry name" value="TonB_C"/>
    <property type="match status" value="1"/>
</dbReference>
<dbReference type="Gene3D" id="2.20.110.10">
    <property type="entry name" value="Histone H3 K4-specific methyltransferase SET7/9 N-terminal domain"/>
    <property type="match status" value="1"/>
</dbReference>
<feature type="signal peptide" evidence="10">
    <location>
        <begin position="1"/>
        <end position="20"/>
    </location>
</feature>
<evidence type="ECO:0000256" key="6">
    <source>
        <dbReference type="ARBA" id="ARBA00022692"/>
    </source>
</evidence>
<dbReference type="Proteomes" id="UP001476807">
    <property type="component" value="Unassembled WGS sequence"/>
</dbReference>
<feature type="chain" id="PRO_5046160755" evidence="10">
    <location>
        <begin position="21"/>
        <end position="275"/>
    </location>
</feature>
<dbReference type="InterPro" id="IPR011652">
    <property type="entry name" value="MORN_2"/>
</dbReference>
<keyword evidence="7" id="KW-0653">Protein transport</keyword>
<comment type="similarity">
    <text evidence="2">Belongs to the TonB family.</text>
</comment>
<keyword evidence="3" id="KW-0813">Transport</keyword>
<evidence type="ECO:0000256" key="5">
    <source>
        <dbReference type="ARBA" id="ARBA00022519"/>
    </source>
</evidence>
<comment type="caution">
    <text evidence="12">The sequence shown here is derived from an EMBL/GenBank/DDBJ whole genome shotgun (WGS) entry which is preliminary data.</text>
</comment>
<gene>
    <name evidence="12" type="ORF">ABS362_07835</name>
</gene>
<keyword evidence="8" id="KW-1133">Transmembrane helix</keyword>
<dbReference type="PROSITE" id="PS52015">
    <property type="entry name" value="TONB_CTD"/>
    <property type="match status" value="1"/>
</dbReference>
<dbReference type="PANTHER" id="PTHR33446:SF2">
    <property type="entry name" value="PROTEIN TONB"/>
    <property type="match status" value="1"/>
</dbReference>
<keyword evidence="6" id="KW-0812">Transmembrane</keyword>
<evidence type="ECO:0000256" key="4">
    <source>
        <dbReference type="ARBA" id="ARBA00022475"/>
    </source>
</evidence>
<reference evidence="12 13" key="1">
    <citation type="submission" date="2024-06" db="EMBL/GenBank/DDBJ databases">
        <title>Pontibacter populi HYL7-15.</title>
        <authorList>
            <person name="Kim M.K."/>
        </authorList>
    </citation>
    <scope>NUCLEOTIDE SEQUENCE [LARGE SCALE GENOMIC DNA]</scope>
    <source>
        <strain evidence="12 13">HYL7-15</strain>
    </source>
</reference>
<dbReference type="InterPro" id="IPR006260">
    <property type="entry name" value="TonB/TolA_C"/>
</dbReference>
<evidence type="ECO:0000256" key="9">
    <source>
        <dbReference type="ARBA" id="ARBA00023136"/>
    </source>
</evidence>
<sequence length="275" mass="30625">MKKLLLLSFIVCIIVNSASAQTQTVSYFNKGGIELLSPEGAYYVEYIENNPSGGGTRTRFLKADSVKVSLFTYSSFEGGEDDNGILNGAYYLWYNNGKPSEQGNYENNKLQGKLSTWFENGQISYEKYYAEGELQDTLRGYYENGALRRVEVYDNGEMVEGKVLSKVGKTIPYFPASVMPQFPGGENAMIGFVSRNLNYPDEAKEVGLSGLVVVSFIVEKNGAIKTLEIIKNVHEVLDEEAARVVKAMPRWEPGLLEGEPVAVRFNLPVRFTIVD</sequence>
<keyword evidence="10" id="KW-0732">Signal</keyword>
<accession>A0ABV1RTR2</accession>
<comment type="subcellular location">
    <subcellularLocation>
        <location evidence="1">Cell inner membrane</location>
        <topology evidence="1">Single-pass membrane protein</topology>
        <orientation evidence="1">Periplasmic side</orientation>
    </subcellularLocation>
</comment>
<protein>
    <submittedName>
        <fullName evidence="12">TonB family protein</fullName>
    </submittedName>
</protein>
<evidence type="ECO:0000256" key="8">
    <source>
        <dbReference type="ARBA" id="ARBA00022989"/>
    </source>
</evidence>
<evidence type="ECO:0000256" key="10">
    <source>
        <dbReference type="SAM" id="SignalP"/>
    </source>
</evidence>
<evidence type="ECO:0000259" key="11">
    <source>
        <dbReference type="PROSITE" id="PS52015"/>
    </source>
</evidence>
<evidence type="ECO:0000313" key="12">
    <source>
        <dbReference type="EMBL" id="MER2997452.1"/>
    </source>
</evidence>
<dbReference type="Pfam" id="PF07661">
    <property type="entry name" value="MORN_2"/>
    <property type="match status" value="2"/>
</dbReference>
<feature type="domain" description="TonB C-terminal" evidence="11">
    <location>
        <begin position="184"/>
        <end position="275"/>
    </location>
</feature>
<proteinExistence type="inferred from homology"/>
<dbReference type="NCBIfam" id="TIGR01352">
    <property type="entry name" value="tonB_Cterm"/>
    <property type="match status" value="1"/>
</dbReference>
<keyword evidence="5" id="KW-0997">Cell inner membrane</keyword>
<dbReference type="InterPro" id="IPR051045">
    <property type="entry name" value="TonB-dependent_transducer"/>
</dbReference>
<dbReference type="SUPFAM" id="SSF82185">
    <property type="entry name" value="Histone H3 K4-specific methyltransferase SET7/9 N-terminal domain"/>
    <property type="match status" value="1"/>
</dbReference>
<evidence type="ECO:0000256" key="1">
    <source>
        <dbReference type="ARBA" id="ARBA00004383"/>
    </source>
</evidence>
<dbReference type="EMBL" id="JBEOKT010000005">
    <property type="protein sequence ID" value="MER2997452.1"/>
    <property type="molecule type" value="Genomic_DNA"/>
</dbReference>
<dbReference type="Gene3D" id="3.30.1150.10">
    <property type="match status" value="1"/>
</dbReference>
<evidence type="ECO:0000256" key="7">
    <source>
        <dbReference type="ARBA" id="ARBA00022927"/>
    </source>
</evidence>
<organism evidence="12 13">
    <name type="scientific">Pontibacter populi</name>
    <dbReference type="NCBI Taxonomy" id="890055"/>
    <lineage>
        <taxon>Bacteria</taxon>
        <taxon>Pseudomonadati</taxon>
        <taxon>Bacteroidota</taxon>
        <taxon>Cytophagia</taxon>
        <taxon>Cytophagales</taxon>
        <taxon>Hymenobacteraceae</taxon>
        <taxon>Pontibacter</taxon>
    </lineage>
</organism>
<name>A0ABV1RTR2_9BACT</name>